<comment type="caution">
    <text evidence="3">The sequence shown here is derived from an EMBL/GenBank/DDBJ whole genome shotgun (WGS) entry which is preliminary data.</text>
</comment>
<accession>A0A9P5QA95</accession>
<evidence type="ECO:0000259" key="2">
    <source>
        <dbReference type="Pfam" id="PF05183"/>
    </source>
</evidence>
<dbReference type="EMBL" id="JADNRY010000003">
    <property type="protein sequence ID" value="KAF9077587.1"/>
    <property type="molecule type" value="Genomic_DNA"/>
</dbReference>
<dbReference type="PANTHER" id="PTHR23079:SF55">
    <property type="entry name" value="RNA-DIRECTED RNA POLYMERASE"/>
    <property type="match status" value="1"/>
</dbReference>
<proteinExistence type="inferred from homology"/>
<name>A0A9P5QA95_9AGAR</name>
<dbReference type="GO" id="GO:0030422">
    <property type="term" value="P:siRNA processing"/>
    <property type="evidence" value="ECO:0007669"/>
    <property type="project" value="TreeGrafter"/>
</dbReference>
<keyword evidence="1" id="KW-0548">Nucleotidyltransferase</keyword>
<evidence type="ECO:0000313" key="4">
    <source>
        <dbReference type="Proteomes" id="UP000772434"/>
    </source>
</evidence>
<dbReference type="Pfam" id="PF05183">
    <property type="entry name" value="RdRP"/>
    <property type="match status" value="1"/>
</dbReference>
<dbReference type="GO" id="GO:0031380">
    <property type="term" value="C:nuclear RNA-directed RNA polymerase complex"/>
    <property type="evidence" value="ECO:0007669"/>
    <property type="project" value="TreeGrafter"/>
</dbReference>
<evidence type="ECO:0000256" key="1">
    <source>
        <dbReference type="RuleBase" id="RU363098"/>
    </source>
</evidence>
<feature type="domain" description="RDRP core" evidence="2">
    <location>
        <begin position="439"/>
        <end position="1042"/>
    </location>
</feature>
<keyword evidence="1" id="KW-0694">RNA-binding</keyword>
<keyword evidence="1" id="KW-0696">RNA-directed RNA polymerase</keyword>
<reference evidence="3" key="1">
    <citation type="submission" date="2020-11" db="EMBL/GenBank/DDBJ databases">
        <authorList>
            <consortium name="DOE Joint Genome Institute"/>
            <person name="Ahrendt S."/>
            <person name="Riley R."/>
            <person name="Andreopoulos W."/>
            <person name="Labutti K."/>
            <person name="Pangilinan J."/>
            <person name="Ruiz-Duenas F.J."/>
            <person name="Barrasa J.M."/>
            <person name="Sanchez-Garcia M."/>
            <person name="Camarero S."/>
            <person name="Miyauchi S."/>
            <person name="Serrano A."/>
            <person name="Linde D."/>
            <person name="Babiker R."/>
            <person name="Drula E."/>
            <person name="Ayuso-Fernandez I."/>
            <person name="Pacheco R."/>
            <person name="Padilla G."/>
            <person name="Ferreira P."/>
            <person name="Barriuso J."/>
            <person name="Kellner H."/>
            <person name="Castanera R."/>
            <person name="Alfaro M."/>
            <person name="Ramirez L."/>
            <person name="Pisabarro A.G."/>
            <person name="Kuo A."/>
            <person name="Tritt A."/>
            <person name="Lipzen A."/>
            <person name="He G."/>
            <person name="Yan M."/>
            <person name="Ng V."/>
            <person name="Cullen D."/>
            <person name="Martin F."/>
            <person name="Rosso M.-N."/>
            <person name="Henrissat B."/>
            <person name="Hibbett D."/>
            <person name="Martinez A.T."/>
            <person name="Grigoriev I.V."/>
        </authorList>
    </citation>
    <scope>NUCLEOTIDE SEQUENCE</scope>
    <source>
        <strain evidence="3">AH 40177</strain>
    </source>
</reference>
<dbReference type="InterPro" id="IPR007855">
    <property type="entry name" value="RDRP"/>
</dbReference>
<dbReference type="EC" id="2.7.7.48" evidence="1"/>
<evidence type="ECO:0000313" key="3">
    <source>
        <dbReference type="EMBL" id="KAF9077587.1"/>
    </source>
</evidence>
<gene>
    <name evidence="3" type="ORF">BDP27DRAFT_1397399</name>
</gene>
<organism evidence="3 4">
    <name type="scientific">Rhodocollybia butyracea</name>
    <dbReference type="NCBI Taxonomy" id="206335"/>
    <lineage>
        <taxon>Eukaryota</taxon>
        <taxon>Fungi</taxon>
        <taxon>Dikarya</taxon>
        <taxon>Basidiomycota</taxon>
        <taxon>Agaricomycotina</taxon>
        <taxon>Agaricomycetes</taxon>
        <taxon>Agaricomycetidae</taxon>
        <taxon>Agaricales</taxon>
        <taxon>Marasmiineae</taxon>
        <taxon>Omphalotaceae</taxon>
        <taxon>Rhodocollybia</taxon>
    </lineage>
</organism>
<protein>
    <recommendedName>
        <fullName evidence="1">RNA-dependent RNA polymerase</fullName>
        <ecNumber evidence="1">2.7.7.48</ecNumber>
    </recommendedName>
</protein>
<dbReference type="GO" id="GO:0003723">
    <property type="term" value="F:RNA binding"/>
    <property type="evidence" value="ECO:0007669"/>
    <property type="project" value="UniProtKB-KW"/>
</dbReference>
<dbReference type="PANTHER" id="PTHR23079">
    <property type="entry name" value="RNA-DEPENDENT RNA POLYMERASE"/>
    <property type="match status" value="1"/>
</dbReference>
<dbReference type="AlphaFoldDB" id="A0A9P5QA95"/>
<dbReference type="Proteomes" id="UP000772434">
    <property type="component" value="Unassembled WGS sequence"/>
</dbReference>
<sequence>MDIFMRNINSTCTKFDVTRKLELILHGPGYTHLLSHPINFHVSILRSSDHDGSQSGFLTLPNVPIATQFLDEYGQRNDGCAPSKKCLFEGQRVIFCASRNEPRPDVLEKISRLPFQDPTTAETEEARKSTLREGVVNIDQIQFGWLARDGVVSIEWEYLCLPTGQLTLNSDGPPEILISVRGDFVDPVVAIIRIRLDWIRYLSVSSHKPQPGAGLEPVIYLNLWYPPSFETQKVTPDSRLNERGSYLPLRGHDIVAPYTSEVIRLVCASKRDQTLFRELYRIVQTRPMKGQIDTYDQPIDRRNIFNEATIAKVATFIQQLEWPVAFQVEYLVRRLRVDVQEMVVLMPEIRSLVRLRGSEYTADVLRHFAEKVNQWTGESDSESYDSIEQCFTSATKSYASGIGEGQSTVDSSGATPILHRPPTSQLTNMNLFTSYHVRITPTSYHPDGPFIERSNRVIRWYPSSKHDCFLKVCFANEGSNKYRHERSIDDDSFIQERFGTYLKHGFTLAGRKFKFLGYTQSSLKDHTVWFLKPFDDVSPSQIIKKIGSFEDKELRRCPALYGARISQAFTATEASLVEVEETLFFRDKLTIDEKYNYTDGCGTMSAAFASRVWTELKATRRRTRNRTDPTIPAFQIRHGGSKGMLSIDYKLKGNVICVRPSMHKFRTELTNNIEIAQFFDRPLKLSLNRPLVMVLEDLGVPYEAFQALQDKAVEHTYCAAKSLDTAARLLENFGLGNSFSLTSILLQLSRLGMEYLYQNDPFYQSMLQYAVHHILRELKHHTRIPVEGAWNLVGVADVHEHLHEGEIFAAVKPINGEVQYIEGDVLITRSPVCHPGDIQMARAIGKPPPGSCFEHEPLINTVVFPTRGFVYSLLTSSTTDFFPLGSRPMPSKLGGGDLDGDTYNVIPMAVHPNLRPKKIAEPAKYERPARKLLPQDCTLNDVSDFILEYITGDIVGLIATRWLIIADQSQEGVFDEDCIKLAELHSNAVDYPKTGKAVHVKELPRLHFEQKPDWCAPENVDILNNSRYYISERAIGILARRITLPNVKPVNPPSHRAGATRDLRPGHSIRPPVIAPGLGPSIQDDDLHSLLQGRLDLLGIDIYTIDTGMSRNILEINENYRDIFCRTLDSYSLSSTTSLGEEEVILGTISAKAPGPKYLKGKMSKLRGHTQLLVQNTKIDIFGEENSSQRAWYAWELSRKQVAQKIPGAHSFQYISLGVLLDSINELEEDAGDDVRGKFKRKHIYSDGNSDESDFDLDRKTSEDILRLRDIWKT</sequence>
<dbReference type="InterPro" id="IPR057596">
    <property type="entry name" value="RDRP_core"/>
</dbReference>
<keyword evidence="1" id="KW-0808">Transferase</keyword>
<comment type="similarity">
    <text evidence="1">Belongs to the RdRP family.</text>
</comment>
<keyword evidence="4" id="KW-1185">Reference proteome</keyword>
<dbReference type="GO" id="GO:0003968">
    <property type="term" value="F:RNA-directed RNA polymerase activity"/>
    <property type="evidence" value="ECO:0007669"/>
    <property type="project" value="UniProtKB-KW"/>
</dbReference>
<comment type="catalytic activity">
    <reaction evidence="1">
        <text>RNA(n) + a ribonucleoside 5'-triphosphate = RNA(n+1) + diphosphate</text>
        <dbReference type="Rhea" id="RHEA:21248"/>
        <dbReference type="Rhea" id="RHEA-COMP:14527"/>
        <dbReference type="Rhea" id="RHEA-COMP:17342"/>
        <dbReference type="ChEBI" id="CHEBI:33019"/>
        <dbReference type="ChEBI" id="CHEBI:61557"/>
        <dbReference type="ChEBI" id="CHEBI:140395"/>
        <dbReference type="EC" id="2.7.7.48"/>
    </reaction>
</comment>
<dbReference type="OrthoDB" id="6513042at2759"/>